<protein>
    <recommendedName>
        <fullName evidence="3 8">Diaminopimelate epimerase</fullName>
        <shortName evidence="8">DAP epimerase</shortName>
        <ecNumber evidence="3 8">5.1.1.7</ecNumber>
    </recommendedName>
    <alternativeName>
        <fullName evidence="8">PLP-independent amino acid racemase</fullName>
    </alternativeName>
</protein>
<feature type="binding site" evidence="8">
    <location>
        <begin position="75"/>
        <end position="76"/>
    </location>
    <ligand>
        <name>substrate</name>
    </ligand>
</feature>
<keyword evidence="6 8" id="KW-0413">Isomerase</keyword>
<keyword evidence="11" id="KW-1185">Reference proteome</keyword>
<accession>A0A6L5Y5C3</accession>
<dbReference type="Gene3D" id="3.10.310.10">
    <property type="entry name" value="Diaminopimelate Epimerase, Chain A, domain 1"/>
    <property type="match status" value="2"/>
</dbReference>
<evidence type="ECO:0000256" key="8">
    <source>
        <dbReference type="HAMAP-Rule" id="MF_00197"/>
    </source>
</evidence>
<feature type="binding site" evidence="8">
    <location>
        <position position="65"/>
    </location>
    <ligand>
        <name>substrate</name>
    </ligand>
</feature>
<feature type="binding site" evidence="8">
    <location>
        <position position="189"/>
    </location>
    <ligand>
        <name>substrate</name>
    </ligand>
</feature>
<comment type="caution">
    <text evidence="8">Lacks conserved residue(s) required for the propagation of feature annotation.</text>
</comment>
<evidence type="ECO:0000256" key="1">
    <source>
        <dbReference type="ARBA" id="ARBA00005196"/>
    </source>
</evidence>
<feature type="binding site" evidence="8">
    <location>
        <begin position="218"/>
        <end position="219"/>
    </location>
    <ligand>
        <name>substrate</name>
    </ligand>
</feature>
<dbReference type="AlphaFoldDB" id="A0A6L5Y5C3"/>
<evidence type="ECO:0000256" key="4">
    <source>
        <dbReference type="ARBA" id="ARBA00022605"/>
    </source>
</evidence>
<dbReference type="NCBIfam" id="TIGR00652">
    <property type="entry name" value="DapF"/>
    <property type="match status" value="1"/>
</dbReference>
<evidence type="ECO:0000313" key="11">
    <source>
        <dbReference type="Proteomes" id="UP000474676"/>
    </source>
</evidence>
<comment type="pathway">
    <text evidence="1 8">Amino-acid biosynthesis; L-lysine biosynthesis via DAP pathway; DL-2,6-diaminopimelate from LL-2,6-diaminopimelate: step 1/1.</text>
</comment>
<dbReference type="Pfam" id="PF01678">
    <property type="entry name" value="DAP_epimerase"/>
    <property type="match status" value="2"/>
</dbReference>
<feature type="site" description="Could be important to modulate the pK values of the two catalytic cysteine residues" evidence="8">
    <location>
        <position position="155"/>
    </location>
</feature>
<dbReference type="SUPFAM" id="SSF54506">
    <property type="entry name" value="Diaminopimelate epimerase-like"/>
    <property type="match status" value="2"/>
</dbReference>
<evidence type="ECO:0000256" key="6">
    <source>
        <dbReference type="ARBA" id="ARBA00023235"/>
    </source>
</evidence>
<feature type="binding site" evidence="8">
    <location>
        <position position="11"/>
    </location>
    <ligand>
        <name>substrate</name>
    </ligand>
</feature>
<dbReference type="UniPathway" id="UPA00034">
    <property type="reaction ID" value="UER00025"/>
</dbReference>
<dbReference type="PROSITE" id="PS01326">
    <property type="entry name" value="DAP_EPIMERASE"/>
    <property type="match status" value="1"/>
</dbReference>
<comment type="subcellular location">
    <subcellularLocation>
        <location evidence="8">Cytoplasm</location>
    </subcellularLocation>
</comment>
<comment type="caution">
    <text evidence="10">The sequence shown here is derived from an EMBL/GenBank/DDBJ whole genome shotgun (WGS) entry which is preliminary data.</text>
</comment>
<evidence type="ECO:0000256" key="9">
    <source>
        <dbReference type="PROSITE-ProRule" id="PRU10125"/>
    </source>
</evidence>
<evidence type="ECO:0000256" key="7">
    <source>
        <dbReference type="ARBA" id="ARBA00051712"/>
    </source>
</evidence>
<comment type="function">
    <text evidence="8">Catalyzes the stereoinversion of LL-2,6-diaminopimelate (L,L-DAP) to meso-diaminopimelate (meso-DAP), a precursor of L-lysine and an essential component of the bacterial peptidoglycan.</text>
</comment>
<name>A0A6L5Y5C3_9FIRM</name>
<dbReference type="GO" id="GO:0005829">
    <property type="term" value="C:cytosol"/>
    <property type="evidence" value="ECO:0007669"/>
    <property type="project" value="TreeGrafter"/>
</dbReference>
<dbReference type="PANTHER" id="PTHR31689">
    <property type="entry name" value="DIAMINOPIMELATE EPIMERASE, CHLOROPLASTIC"/>
    <property type="match status" value="1"/>
</dbReference>
<dbReference type="EC" id="5.1.1.7" evidence="3 8"/>
<dbReference type="InterPro" id="IPR001653">
    <property type="entry name" value="DAP_epimerase_DapF"/>
</dbReference>
<keyword evidence="8" id="KW-0963">Cytoplasm</keyword>
<dbReference type="PANTHER" id="PTHR31689:SF0">
    <property type="entry name" value="DIAMINOPIMELATE EPIMERASE"/>
    <property type="match status" value="1"/>
</dbReference>
<dbReference type="EMBL" id="VUMZ01000002">
    <property type="protein sequence ID" value="MST51262.1"/>
    <property type="molecule type" value="Genomic_DNA"/>
</dbReference>
<proteinExistence type="inferred from homology"/>
<feature type="active site" description="Proton donor" evidence="8">
    <location>
        <position position="74"/>
    </location>
</feature>
<feature type="binding site" evidence="8">
    <location>
        <begin position="207"/>
        <end position="208"/>
    </location>
    <ligand>
        <name>substrate</name>
    </ligand>
</feature>
<feature type="active site" evidence="9">
    <location>
        <position position="74"/>
    </location>
</feature>
<dbReference type="GO" id="GO:0008837">
    <property type="term" value="F:diaminopimelate epimerase activity"/>
    <property type="evidence" value="ECO:0007669"/>
    <property type="project" value="UniProtKB-UniRule"/>
</dbReference>
<organism evidence="10 11">
    <name type="scientific">Hornefia butyriciproducens</name>
    <dbReference type="NCBI Taxonomy" id="2652293"/>
    <lineage>
        <taxon>Bacteria</taxon>
        <taxon>Bacillati</taxon>
        <taxon>Bacillota</taxon>
        <taxon>Clostridia</taxon>
        <taxon>Peptostreptococcales</taxon>
        <taxon>Anaerovoracaceae</taxon>
        <taxon>Hornefia</taxon>
    </lineage>
</organism>
<evidence type="ECO:0000256" key="2">
    <source>
        <dbReference type="ARBA" id="ARBA00010219"/>
    </source>
</evidence>
<reference evidence="10 11" key="1">
    <citation type="submission" date="2019-08" db="EMBL/GenBank/DDBJ databases">
        <title>In-depth cultivation of the pig gut microbiome towards novel bacterial diversity and tailored functional studies.</title>
        <authorList>
            <person name="Wylensek D."/>
            <person name="Hitch T.C.A."/>
            <person name="Clavel T."/>
        </authorList>
    </citation>
    <scope>NUCLEOTIDE SEQUENCE [LARGE SCALE GENOMIC DNA]</scope>
    <source>
        <strain evidence="10 11">WCA-MUC-591-APC-3H</strain>
    </source>
</reference>
<feature type="site" description="Could be important to modulate the pK values of the two catalytic cysteine residues" evidence="8">
    <location>
        <position position="207"/>
    </location>
</feature>
<evidence type="ECO:0000313" key="10">
    <source>
        <dbReference type="EMBL" id="MST51262.1"/>
    </source>
</evidence>
<feature type="active site" description="Proton acceptor" evidence="8">
    <location>
        <position position="217"/>
    </location>
</feature>
<evidence type="ECO:0000256" key="5">
    <source>
        <dbReference type="ARBA" id="ARBA00023154"/>
    </source>
</evidence>
<comment type="similarity">
    <text evidence="2 8">Belongs to the diaminopimelate epimerase family.</text>
</comment>
<dbReference type="Proteomes" id="UP000474676">
    <property type="component" value="Unassembled WGS sequence"/>
</dbReference>
<keyword evidence="5 8" id="KW-0457">Lysine biosynthesis</keyword>
<dbReference type="InterPro" id="IPR018510">
    <property type="entry name" value="DAP_epimerase_AS"/>
</dbReference>
<dbReference type="HAMAP" id="MF_00197">
    <property type="entry name" value="DAP_epimerase"/>
    <property type="match status" value="1"/>
</dbReference>
<gene>
    <name evidence="8 10" type="primary">dapF</name>
    <name evidence="10" type="ORF">FYJ64_02815</name>
</gene>
<dbReference type="GO" id="GO:0009089">
    <property type="term" value="P:lysine biosynthetic process via diaminopimelate"/>
    <property type="evidence" value="ECO:0007669"/>
    <property type="project" value="UniProtKB-UniRule"/>
</dbReference>
<sequence length="280" mass="30761">MDFTKMQGAGNDFILIDNRDGRFPETLCPRIAKQLCRRRFSVGADGMMFVERPRENGDYRMVFYNSDGSPGEMCGNGARCVARYGYEHGLAGETQNIETTAGLVRGRRIDEERYRIRLNDVSVMKLGVKPETEAGAEDGVIFCDYVELGNPGIPHAVVEVPGREMLAPESLRKTAEAIRHSPAFPRGANVNFYFAGDDGTVEELTFERGVEDFTYACGTGTGSVAAVLTKRGRIGEGTVRFHMPGGFLDIEVCKDRQTDKITDLYLTGSAVIVAEGTAIF</sequence>
<keyword evidence="4 8" id="KW-0028">Amino-acid biosynthesis</keyword>
<comment type="subunit">
    <text evidence="8">Homodimer.</text>
</comment>
<evidence type="ECO:0000256" key="3">
    <source>
        <dbReference type="ARBA" id="ARBA00013080"/>
    </source>
</evidence>
<comment type="catalytic activity">
    <reaction evidence="7 8">
        <text>(2S,6S)-2,6-diaminopimelate = meso-2,6-diaminopimelate</text>
        <dbReference type="Rhea" id="RHEA:15393"/>
        <dbReference type="ChEBI" id="CHEBI:57609"/>
        <dbReference type="ChEBI" id="CHEBI:57791"/>
        <dbReference type="EC" id="5.1.1.7"/>
    </reaction>
</comment>